<dbReference type="InterPro" id="IPR029787">
    <property type="entry name" value="Nucleotide_cyclase"/>
</dbReference>
<dbReference type="PANTHER" id="PTHR44757">
    <property type="entry name" value="DIGUANYLATE CYCLASE DGCP"/>
    <property type="match status" value="1"/>
</dbReference>
<dbReference type="SUPFAM" id="SSF55785">
    <property type="entry name" value="PYP-like sensor domain (PAS domain)"/>
    <property type="match status" value="2"/>
</dbReference>
<organism evidence="5 6">
    <name type="scientific">Verminephrobacter aporrectodeae subsp. tuberculatae</name>
    <dbReference type="NCBI Taxonomy" id="1110392"/>
    <lineage>
        <taxon>Bacteria</taxon>
        <taxon>Pseudomonadati</taxon>
        <taxon>Pseudomonadota</taxon>
        <taxon>Betaproteobacteria</taxon>
        <taxon>Burkholderiales</taxon>
        <taxon>Comamonadaceae</taxon>
        <taxon>Verminephrobacter</taxon>
    </lineage>
</organism>
<name>A0ABT3KY62_9BURK</name>
<feature type="transmembrane region" description="Helical" evidence="1">
    <location>
        <begin position="277"/>
        <end position="303"/>
    </location>
</feature>
<keyword evidence="6" id="KW-1185">Reference proteome</keyword>
<dbReference type="InterPro" id="IPR000014">
    <property type="entry name" value="PAS"/>
</dbReference>
<dbReference type="InterPro" id="IPR000160">
    <property type="entry name" value="GGDEF_dom"/>
</dbReference>
<proteinExistence type="predicted"/>
<dbReference type="Gene3D" id="3.30.70.270">
    <property type="match status" value="1"/>
</dbReference>
<dbReference type="CDD" id="cd00130">
    <property type="entry name" value="PAS"/>
    <property type="match status" value="2"/>
</dbReference>
<dbReference type="InterPro" id="IPR035965">
    <property type="entry name" value="PAS-like_dom_sf"/>
</dbReference>
<evidence type="ECO:0000313" key="5">
    <source>
        <dbReference type="EMBL" id="MCW5323274.1"/>
    </source>
</evidence>
<gene>
    <name evidence="5" type="ORF">D5039_19660</name>
</gene>
<dbReference type="Pfam" id="PF00989">
    <property type="entry name" value="PAS"/>
    <property type="match status" value="1"/>
</dbReference>
<dbReference type="CDD" id="cd01949">
    <property type="entry name" value="GGDEF"/>
    <property type="match status" value="1"/>
</dbReference>
<dbReference type="NCBIfam" id="TIGR00254">
    <property type="entry name" value="GGDEF"/>
    <property type="match status" value="1"/>
</dbReference>
<dbReference type="PANTHER" id="PTHR44757:SF4">
    <property type="entry name" value="DIGUANYLATE CYCLASE DGCE-RELATED"/>
    <property type="match status" value="1"/>
</dbReference>
<dbReference type="Proteomes" id="UP001208935">
    <property type="component" value="Unassembled WGS sequence"/>
</dbReference>
<dbReference type="InterPro" id="IPR013767">
    <property type="entry name" value="PAS_fold"/>
</dbReference>
<dbReference type="SMART" id="SM00086">
    <property type="entry name" value="PAC"/>
    <property type="match status" value="2"/>
</dbReference>
<feature type="domain" description="PAC" evidence="3">
    <location>
        <begin position="515"/>
        <end position="573"/>
    </location>
</feature>
<dbReference type="SUPFAM" id="SSF55073">
    <property type="entry name" value="Nucleotide cyclase"/>
    <property type="match status" value="1"/>
</dbReference>
<dbReference type="InterPro" id="IPR054327">
    <property type="entry name" value="His-kinase-like_sensor"/>
</dbReference>
<keyword evidence="1" id="KW-0472">Membrane</keyword>
<evidence type="ECO:0000259" key="2">
    <source>
        <dbReference type="PROSITE" id="PS50112"/>
    </source>
</evidence>
<dbReference type="PROSITE" id="PS50113">
    <property type="entry name" value="PAC"/>
    <property type="match status" value="1"/>
</dbReference>
<evidence type="ECO:0000313" key="6">
    <source>
        <dbReference type="Proteomes" id="UP001208935"/>
    </source>
</evidence>
<dbReference type="PROSITE" id="PS50112">
    <property type="entry name" value="PAS"/>
    <property type="match status" value="2"/>
</dbReference>
<evidence type="ECO:0000259" key="4">
    <source>
        <dbReference type="PROSITE" id="PS50887"/>
    </source>
</evidence>
<dbReference type="InterPro" id="IPR013656">
    <property type="entry name" value="PAS_4"/>
</dbReference>
<dbReference type="InterPro" id="IPR043128">
    <property type="entry name" value="Rev_trsase/Diguanyl_cyclase"/>
</dbReference>
<dbReference type="Pfam" id="PF00990">
    <property type="entry name" value="GGDEF"/>
    <property type="match status" value="1"/>
</dbReference>
<dbReference type="CDD" id="cd12914">
    <property type="entry name" value="PDC1_DGC_like"/>
    <property type="match status" value="1"/>
</dbReference>
<dbReference type="EMBL" id="QZCW01000004">
    <property type="protein sequence ID" value="MCW5323274.1"/>
    <property type="molecule type" value="Genomic_DNA"/>
</dbReference>
<dbReference type="InterPro" id="IPR052155">
    <property type="entry name" value="Biofilm_reg_signaling"/>
</dbReference>
<comment type="caution">
    <text evidence="5">The sequence shown here is derived from an EMBL/GenBank/DDBJ whole genome shotgun (WGS) entry which is preliminary data.</text>
</comment>
<dbReference type="SMART" id="SM00091">
    <property type="entry name" value="PAS"/>
    <property type="match status" value="2"/>
</dbReference>
<dbReference type="SMART" id="SM00267">
    <property type="entry name" value="GGDEF"/>
    <property type="match status" value="1"/>
</dbReference>
<dbReference type="RefSeq" id="WP_265283208.1">
    <property type="nucleotide sequence ID" value="NZ_QZCW01000004.1"/>
</dbReference>
<accession>A0ABT3KY62</accession>
<dbReference type="Pfam" id="PF08448">
    <property type="entry name" value="PAS_4"/>
    <property type="match status" value="1"/>
</dbReference>
<feature type="domain" description="GGDEF" evidence="4">
    <location>
        <begin position="605"/>
        <end position="738"/>
    </location>
</feature>
<dbReference type="InterPro" id="IPR000700">
    <property type="entry name" value="PAS-assoc_C"/>
</dbReference>
<reference evidence="6" key="1">
    <citation type="submission" date="2023-07" db="EMBL/GenBank/DDBJ databases">
        <title>Verminephrobacter genomes.</title>
        <authorList>
            <person name="Lund M.B."/>
        </authorList>
    </citation>
    <scope>NUCLEOTIDE SEQUENCE [LARGE SCALE GENOMIC DNA]</scope>
    <source>
        <strain evidence="6">AtM5-05</strain>
    </source>
</reference>
<dbReference type="NCBIfam" id="TIGR00229">
    <property type="entry name" value="sensory_box"/>
    <property type="match status" value="2"/>
</dbReference>
<dbReference type="Pfam" id="PF22588">
    <property type="entry name" value="dCache_1_like"/>
    <property type="match status" value="1"/>
</dbReference>
<keyword evidence="1" id="KW-1133">Transmembrane helix</keyword>
<feature type="domain" description="PAS" evidence="2">
    <location>
        <begin position="445"/>
        <end position="502"/>
    </location>
</feature>
<dbReference type="Gene3D" id="3.30.450.20">
    <property type="entry name" value="PAS domain"/>
    <property type="match status" value="4"/>
</dbReference>
<dbReference type="InterPro" id="IPR001610">
    <property type="entry name" value="PAC"/>
</dbReference>
<keyword evidence="1" id="KW-0812">Transmembrane</keyword>
<dbReference type="PROSITE" id="PS50887">
    <property type="entry name" value="GGDEF"/>
    <property type="match status" value="1"/>
</dbReference>
<evidence type="ECO:0000256" key="1">
    <source>
        <dbReference type="SAM" id="Phobius"/>
    </source>
</evidence>
<evidence type="ECO:0000259" key="3">
    <source>
        <dbReference type="PROSITE" id="PS50113"/>
    </source>
</evidence>
<protein>
    <submittedName>
        <fullName evidence="5">Diguanylate cyclase</fullName>
    </submittedName>
</protein>
<dbReference type="CDD" id="cd12915">
    <property type="entry name" value="PDC2_DGC_like"/>
    <property type="match status" value="1"/>
</dbReference>
<feature type="domain" description="PAS" evidence="2">
    <location>
        <begin position="319"/>
        <end position="400"/>
    </location>
</feature>
<sequence length="761" mass="83142">MRPFPHRLIWLALLVSLGIGALFAHAIWTIRSDKWDYARQTNDSLARTLGHGLSGSLESYDKSIDGVAREVSRPDVWALPPALRARVVFDHSPHTRGVSDILVLDARGDAVLDSASLSARKVNFADREFFLAFKSGGHKGLYIGKSTLSRLSDQNILPMARAYHHPDGSFAGVVSGVLFLRYLDELFGTLNLGSDSEVTLFRLDGTVIARFPHENANPGHPAADPVMLAHFQAQNSGSFVDAAPSNGVQHLHSFLRLGDYPLVLDVAQSTQTIAARWYRSALVLGAFTALLMAGCVGLALLFVRELRLRQQVSARLHEAEHDLRTILNNMPSMIGYWDHLLRLRFVNQAYVAWFGMQPEKLRGMHASELLGEALFGQDRPLLERALHGEPQLFERTLTDGRGQTRHTLASYLPDPEPGSGRIRGIFVQITDISERKRMENELFDEKERMRLTLQSIGDAVVCTDAKGHVSYLNPVAERLTGWSSGDASGRDVDAVVSLRSPDGARIRRLHTVIEERTDLGLMRGVVVHRKTGQRFTVEETASPITDRQGCVTGAVAVLRDVTQTVAMSERMAHLAQHDALTDLPNRVLLQDRAQLAIAQARRDGRSLAVMYLDLDGFKQVNDSLGHAVGDLLLVQVARRLKASVRASDTVCRQGGDEFAVLLPGLDGEAPACAVARKILASCEGTFDLAGQPLRIGVSGGIALYPQHGDSFDTLSRHADSAMYVAKRGGRMRFMLYQGPGAEPLSVLADAAPPAASNAGGA</sequence>